<dbReference type="AlphaFoldDB" id="A0AAX3BF34"/>
<dbReference type="InterPro" id="IPR001638">
    <property type="entry name" value="Solute-binding_3/MltF_N"/>
</dbReference>
<dbReference type="Gene3D" id="3.40.190.10">
    <property type="entry name" value="Periplasmic binding protein-like II"/>
    <property type="match status" value="2"/>
</dbReference>
<keyword evidence="9" id="KW-1185">Reference proteome</keyword>
<feature type="domain" description="Solute-binding protein family 3/N-terminal" evidence="6">
    <location>
        <begin position="26"/>
        <end position="245"/>
    </location>
</feature>
<dbReference type="Pfam" id="PF00497">
    <property type="entry name" value="SBP_bac_3"/>
    <property type="match status" value="1"/>
</dbReference>
<evidence type="ECO:0000313" key="9">
    <source>
        <dbReference type="Proteomes" id="UP001056539"/>
    </source>
</evidence>
<dbReference type="SMART" id="SM00062">
    <property type="entry name" value="PBPb"/>
    <property type="match status" value="1"/>
</dbReference>
<dbReference type="GO" id="GO:0030313">
    <property type="term" value="C:cell envelope"/>
    <property type="evidence" value="ECO:0007669"/>
    <property type="project" value="UniProtKB-SubCell"/>
</dbReference>
<proteinExistence type="inferred from homology"/>
<evidence type="ECO:0000256" key="4">
    <source>
        <dbReference type="RuleBase" id="RU003744"/>
    </source>
</evidence>
<protein>
    <submittedName>
        <fullName evidence="8">Basic amino acid ABC transporter substrate-binding protein</fullName>
    </submittedName>
</protein>
<evidence type="ECO:0000256" key="2">
    <source>
        <dbReference type="ARBA" id="ARBA00010333"/>
    </source>
</evidence>
<gene>
    <name evidence="8" type="ORF">KDW03_03490</name>
</gene>
<accession>A0AAX3BF34</accession>
<dbReference type="EMBL" id="CP073355">
    <property type="protein sequence ID" value="URA10880.1"/>
    <property type="molecule type" value="Genomic_DNA"/>
</dbReference>
<keyword evidence="3 5" id="KW-0732">Signal</keyword>
<feature type="chain" id="PRO_5043668263" evidence="5">
    <location>
        <begin position="24"/>
        <end position="245"/>
    </location>
</feature>
<organism evidence="8 9">
    <name type="scientific">Thermospira aquatica</name>
    <dbReference type="NCBI Taxonomy" id="2828656"/>
    <lineage>
        <taxon>Bacteria</taxon>
        <taxon>Pseudomonadati</taxon>
        <taxon>Spirochaetota</taxon>
        <taxon>Spirochaetia</taxon>
        <taxon>Brevinematales</taxon>
        <taxon>Thermospiraceae</taxon>
        <taxon>Thermospira</taxon>
    </lineage>
</organism>
<evidence type="ECO:0000256" key="5">
    <source>
        <dbReference type="SAM" id="SignalP"/>
    </source>
</evidence>
<reference evidence="8" key="2">
    <citation type="submission" date="2022-06" db="EMBL/GenBank/DDBJ databases">
        <title>Thermospira aquatica gen. nov., sp. nov.</title>
        <authorList>
            <person name="Ben Ali Gam Z."/>
            <person name="Labat M."/>
        </authorList>
    </citation>
    <scope>NUCLEOTIDE SEQUENCE</scope>
    <source>
        <strain evidence="8">F1F22</strain>
    </source>
</reference>
<dbReference type="RefSeq" id="WP_271436010.1">
    <property type="nucleotide sequence ID" value="NZ_CP073355.1"/>
</dbReference>
<comment type="subcellular location">
    <subcellularLocation>
        <location evidence="1">Cell envelope</location>
    </subcellularLocation>
</comment>
<evidence type="ECO:0000259" key="7">
    <source>
        <dbReference type="SMART" id="SM00079"/>
    </source>
</evidence>
<dbReference type="Proteomes" id="UP001056539">
    <property type="component" value="Chromosome"/>
</dbReference>
<dbReference type="KEGG" id="taqu:KDW03_03490"/>
<reference evidence="8" key="1">
    <citation type="submission" date="2021-04" db="EMBL/GenBank/DDBJ databases">
        <authorList>
            <person name="Postec A."/>
        </authorList>
    </citation>
    <scope>NUCLEOTIDE SEQUENCE</scope>
    <source>
        <strain evidence="8">F1F22</strain>
    </source>
</reference>
<dbReference type="PROSITE" id="PS51257">
    <property type="entry name" value="PROKAR_LIPOPROTEIN"/>
    <property type="match status" value="1"/>
</dbReference>
<evidence type="ECO:0000256" key="3">
    <source>
        <dbReference type="ARBA" id="ARBA00022729"/>
    </source>
</evidence>
<sequence length="245" mass="26792">MNRYALLVLAFVVALMVGCGASAKNKIVVASDATWPPMEYVDENKEIVGFDIDLIKAIAEKGGFEVEIRNTAWDGIFAGLANGSYDAVISSVTITEERKNQMDFSEPYINAGQVIVVKKGTKGTTLADFEGKKMGGQIGTTGVMEIQKNPKITLKTYDEIGLAIEDLYLGRIDGVVVDAPTAASFVLQNPKYKDALMIASEPFTEEYYGIAVRKGNKRVLDLINKGLAEVKKAGIDKELEKKWLR</sequence>
<dbReference type="SMART" id="SM00079">
    <property type="entry name" value="PBPe"/>
    <property type="match status" value="1"/>
</dbReference>
<dbReference type="PROSITE" id="PS01039">
    <property type="entry name" value="SBP_BACTERIAL_3"/>
    <property type="match status" value="1"/>
</dbReference>
<comment type="similarity">
    <text evidence="2 4">Belongs to the bacterial solute-binding protein 3 family.</text>
</comment>
<evidence type="ECO:0000259" key="6">
    <source>
        <dbReference type="SMART" id="SM00062"/>
    </source>
</evidence>
<dbReference type="GO" id="GO:0015276">
    <property type="term" value="F:ligand-gated monoatomic ion channel activity"/>
    <property type="evidence" value="ECO:0007669"/>
    <property type="project" value="InterPro"/>
</dbReference>
<feature type="signal peptide" evidence="5">
    <location>
        <begin position="1"/>
        <end position="23"/>
    </location>
</feature>
<dbReference type="InterPro" id="IPR001320">
    <property type="entry name" value="Iontro_rcpt_C"/>
</dbReference>
<dbReference type="CDD" id="cd13624">
    <property type="entry name" value="PBP2_Arg_Lys_His"/>
    <property type="match status" value="1"/>
</dbReference>
<name>A0AAX3BF34_9SPIR</name>
<evidence type="ECO:0000313" key="8">
    <source>
        <dbReference type="EMBL" id="URA10880.1"/>
    </source>
</evidence>
<feature type="domain" description="Ionotropic glutamate receptor C-terminal" evidence="7">
    <location>
        <begin position="26"/>
        <end position="245"/>
    </location>
</feature>
<dbReference type="PANTHER" id="PTHR35936:SF17">
    <property type="entry name" value="ARGININE-BINDING EXTRACELLULAR PROTEIN ARTP"/>
    <property type="match status" value="1"/>
</dbReference>
<evidence type="ECO:0000256" key="1">
    <source>
        <dbReference type="ARBA" id="ARBA00004196"/>
    </source>
</evidence>
<dbReference type="GO" id="GO:0016020">
    <property type="term" value="C:membrane"/>
    <property type="evidence" value="ECO:0007669"/>
    <property type="project" value="InterPro"/>
</dbReference>
<dbReference type="SUPFAM" id="SSF53850">
    <property type="entry name" value="Periplasmic binding protein-like II"/>
    <property type="match status" value="1"/>
</dbReference>
<dbReference type="InterPro" id="IPR018313">
    <property type="entry name" value="SBP_3_CS"/>
</dbReference>
<dbReference type="PANTHER" id="PTHR35936">
    <property type="entry name" value="MEMBRANE-BOUND LYTIC MUREIN TRANSGLYCOSYLASE F"/>
    <property type="match status" value="1"/>
</dbReference>